<evidence type="ECO:0000256" key="1">
    <source>
        <dbReference type="SAM" id="MobiDB-lite"/>
    </source>
</evidence>
<sequence>MVPETCNSAESTHTFFPGSPSSERGVKEPWVIGSSLSKLHDCELGAQSLYWLENSRAILIGGQVKIADFGLSKLVNDLEKADAEQAEDNEPSPQIPLRWMAPESLRRPMKFSTKSDVWSFAVMIYEIFNYGLKPWPDDPPKKIATAIRKCQMPPMPEKTPEEVKGLVSQIWIVDPNQRPDMKQVCSSLSAASRKYPAPPPQKFTLNSIKGVTRISDEVYLTREETAEPDEERDPQLKTIDRDTETNKTKDTA</sequence>
<evidence type="ECO:0000313" key="3">
    <source>
        <dbReference type="EMBL" id="RCN48518.1"/>
    </source>
</evidence>
<dbReference type="InterPro" id="IPR011009">
    <property type="entry name" value="Kinase-like_dom_sf"/>
</dbReference>
<dbReference type="GO" id="GO:0005886">
    <property type="term" value="C:plasma membrane"/>
    <property type="evidence" value="ECO:0007669"/>
    <property type="project" value="TreeGrafter"/>
</dbReference>
<dbReference type="InterPro" id="IPR001245">
    <property type="entry name" value="Ser-Thr/Tyr_kinase_cat_dom"/>
</dbReference>
<keyword evidence="4" id="KW-1185">Reference proteome</keyword>
<dbReference type="OrthoDB" id="5862519at2759"/>
<reference evidence="3 4" key="1">
    <citation type="submission" date="2014-10" db="EMBL/GenBank/DDBJ databases">
        <title>Draft genome of the hookworm Ancylostoma caninum.</title>
        <authorList>
            <person name="Mitreva M."/>
        </authorList>
    </citation>
    <scope>NUCLEOTIDE SEQUENCE [LARGE SCALE GENOMIC DNA]</scope>
    <source>
        <strain evidence="3 4">Baltimore</strain>
    </source>
</reference>
<protein>
    <recommendedName>
        <fullName evidence="2">Protein kinase domain-containing protein</fullName>
    </recommendedName>
</protein>
<dbReference type="EMBL" id="JOJR01000045">
    <property type="protein sequence ID" value="RCN48518.1"/>
    <property type="molecule type" value="Genomic_DNA"/>
</dbReference>
<dbReference type="GO" id="GO:0004714">
    <property type="term" value="F:transmembrane receptor protein tyrosine kinase activity"/>
    <property type="evidence" value="ECO:0007669"/>
    <property type="project" value="TreeGrafter"/>
</dbReference>
<feature type="region of interest" description="Disordered" evidence="1">
    <location>
        <begin position="220"/>
        <end position="252"/>
    </location>
</feature>
<dbReference type="PROSITE" id="PS50011">
    <property type="entry name" value="PROTEIN_KINASE_DOM"/>
    <property type="match status" value="1"/>
</dbReference>
<proteinExistence type="predicted"/>
<organism evidence="3 4">
    <name type="scientific">Ancylostoma caninum</name>
    <name type="common">Dog hookworm</name>
    <dbReference type="NCBI Taxonomy" id="29170"/>
    <lineage>
        <taxon>Eukaryota</taxon>
        <taxon>Metazoa</taxon>
        <taxon>Ecdysozoa</taxon>
        <taxon>Nematoda</taxon>
        <taxon>Chromadorea</taxon>
        <taxon>Rhabditida</taxon>
        <taxon>Rhabditina</taxon>
        <taxon>Rhabditomorpha</taxon>
        <taxon>Strongyloidea</taxon>
        <taxon>Ancylostomatidae</taxon>
        <taxon>Ancylostomatinae</taxon>
        <taxon>Ancylostoma</taxon>
    </lineage>
</organism>
<feature type="compositionally biased region" description="Basic and acidic residues" evidence="1">
    <location>
        <begin position="233"/>
        <end position="252"/>
    </location>
</feature>
<dbReference type="PANTHER" id="PTHR24416:SF611">
    <property type="entry name" value="TYROSINE-PROTEIN KINASE TRANSMEMBRANE RECEPTOR ROR"/>
    <property type="match status" value="1"/>
</dbReference>
<dbReference type="GO" id="GO:0005524">
    <property type="term" value="F:ATP binding"/>
    <property type="evidence" value="ECO:0007669"/>
    <property type="project" value="InterPro"/>
</dbReference>
<dbReference type="GO" id="GO:0043235">
    <property type="term" value="C:receptor complex"/>
    <property type="evidence" value="ECO:0007669"/>
    <property type="project" value="TreeGrafter"/>
</dbReference>
<dbReference type="PANTHER" id="PTHR24416">
    <property type="entry name" value="TYROSINE-PROTEIN KINASE RECEPTOR"/>
    <property type="match status" value="1"/>
</dbReference>
<feature type="region of interest" description="Disordered" evidence="1">
    <location>
        <begin position="1"/>
        <end position="25"/>
    </location>
</feature>
<feature type="domain" description="Protein kinase" evidence="2">
    <location>
        <begin position="1"/>
        <end position="198"/>
    </location>
</feature>
<comment type="caution">
    <text evidence="3">The sequence shown here is derived from an EMBL/GenBank/DDBJ whole genome shotgun (WGS) entry which is preliminary data.</text>
</comment>
<dbReference type="Proteomes" id="UP000252519">
    <property type="component" value="Unassembled WGS sequence"/>
</dbReference>
<dbReference type="AlphaFoldDB" id="A0A368GY65"/>
<dbReference type="Pfam" id="PF07714">
    <property type="entry name" value="PK_Tyr_Ser-Thr"/>
    <property type="match status" value="1"/>
</dbReference>
<dbReference type="InterPro" id="IPR000719">
    <property type="entry name" value="Prot_kinase_dom"/>
</dbReference>
<dbReference type="InterPro" id="IPR050122">
    <property type="entry name" value="RTK"/>
</dbReference>
<dbReference type="STRING" id="29170.A0A368GY65"/>
<dbReference type="GO" id="GO:0007169">
    <property type="term" value="P:cell surface receptor protein tyrosine kinase signaling pathway"/>
    <property type="evidence" value="ECO:0007669"/>
    <property type="project" value="TreeGrafter"/>
</dbReference>
<dbReference type="SUPFAM" id="SSF56112">
    <property type="entry name" value="Protein kinase-like (PK-like)"/>
    <property type="match status" value="1"/>
</dbReference>
<name>A0A368GY65_ANCCA</name>
<accession>A0A368GY65</accession>
<feature type="compositionally biased region" description="Polar residues" evidence="1">
    <location>
        <begin position="1"/>
        <end position="22"/>
    </location>
</feature>
<evidence type="ECO:0000259" key="2">
    <source>
        <dbReference type="PROSITE" id="PS50011"/>
    </source>
</evidence>
<dbReference type="Gene3D" id="1.10.510.10">
    <property type="entry name" value="Transferase(Phosphotransferase) domain 1"/>
    <property type="match status" value="1"/>
</dbReference>
<gene>
    <name evidence="3" type="ORF">ANCCAN_05343</name>
</gene>
<evidence type="ECO:0000313" key="4">
    <source>
        <dbReference type="Proteomes" id="UP000252519"/>
    </source>
</evidence>